<dbReference type="SMART" id="SM00240">
    <property type="entry name" value="FHA"/>
    <property type="match status" value="1"/>
</dbReference>
<dbReference type="SUPFAM" id="SSF49879">
    <property type="entry name" value="SMAD/FHA domain"/>
    <property type="match status" value="1"/>
</dbReference>
<evidence type="ECO:0000256" key="2">
    <source>
        <dbReference type="SAM" id="MobiDB-lite"/>
    </source>
</evidence>
<feature type="region of interest" description="Disordered" evidence="2">
    <location>
        <begin position="209"/>
        <end position="248"/>
    </location>
</feature>
<keyword evidence="5" id="KW-1185">Reference proteome</keyword>
<dbReference type="InterPro" id="IPR000253">
    <property type="entry name" value="FHA_dom"/>
</dbReference>
<feature type="region of interest" description="Disordered" evidence="2">
    <location>
        <begin position="390"/>
        <end position="421"/>
    </location>
</feature>
<dbReference type="OrthoDB" id="277520at2"/>
<dbReference type="EMBL" id="AGZS01000005">
    <property type="protein sequence ID" value="EJD64760.1"/>
    <property type="molecule type" value="Genomic_DNA"/>
</dbReference>
<dbReference type="Proteomes" id="UP000006415">
    <property type="component" value="Unassembled WGS sequence"/>
</dbReference>
<evidence type="ECO:0000313" key="4">
    <source>
        <dbReference type="EMBL" id="EJD64760.1"/>
    </source>
</evidence>
<reference evidence="4 5" key="1">
    <citation type="submission" date="2012-01" db="EMBL/GenBank/DDBJ databases">
        <title>The Genome Sequence of Scardovia wiggsiae F0424.</title>
        <authorList>
            <consortium name="The Broad Institute Genome Sequencing Platform"/>
            <person name="Earl A."/>
            <person name="Ward D."/>
            <person name="Feldgarden M."/>
            <person name="Gevers D."/>
            <person name="Izard J."/>
            <person name="Ganesan A."/>
            <person name="Baranova O.V."/>
            <person name="Blanton J.M."/>
            <person name="Tanner A.C."/>
            <person name="Mathney J."/>
            <person name="Dewhirst F.E."/>
            <person name="Young S.K."/>
            <person name="Zeng Q."/>
            <person name="Gargeya S."/>
            <person name="Fitzgerald M."/>
            <person name="Haas B."/>
            <person name="Abouelleil A."/>
            <person name="Alvarado L."/>
            <person name="Arachchi H.M."/>
            <person name="Berlin A."/>
            <person name="Chapman S.B."/>
            <person name="Gearin G."/>
            <person name="Goldberg J."/>
            <person name="Griggs A."/>
            <person name="Gujja S."/>
            <person name="Hansen M."/>
            <person name="Heiman D."/>
            <person name="Howarth C."/>
            <person name="Larimer J."/>
            <person name="Lui A."/>
            <person name="MacDonald P.J.P."/>
            <person name="McCowen C."/>
            <person name="Montmayeur A."/>
            <person name="Murphy C."/>
            <person name="Neiman D."/>
            <person name="Pearson M."/>
            <person name="Priest M."/>
            <person name="Roberts A."/>
            <person name="Saif S."/>
            <person name="Shea T."/>
            <person name="Sisk P."/>
            <person name="Stolte C."/>
            <person name="Sykes S."/>
            <person name="Wortman J."/>
            <person name="Nusbaum C."/>
            <person name="Birren B."/>
        </authorList>
    </citation>
    <scope>NUCLEOTIDE SEQUENCE [LARGE SCALE GENOMIC DNA]</scope>
    <source>
        <strain evidence="4 5">F0424</strain>
    </source>
</reference>
<dbReference type="Gene3D" id="2.60.200.20">
    <property type="match status" value="1"/>
</dbReference>
<evidence type="ECO:0000256" key="1">
    <source>
        <dbReference type="ARBA" id="ARBA00022553"/>
    </source>
</evidence>
<gene>
    <name evidence="4" type="ORF">HMPREF9156_00936</name>
</gene>
<dbReference type="Pfam" id="PF00498">
    <property type="entry name" value="FHA"/>
    <property type="match status" value="1"/>
</dbReference>
<dbReference type="HOGENOM" id="CLU_639117_0_0_11"/>
<evidence type="ECO:0000313" key="5">
    <source>
        <dbReference type="Proteomes" id="UP000006415"/>
    </source>
</evidence>
<feature type="compositionally biased region" description="Low complexity" evidence="2">
    <location>
        <begin position="391"/>
        <end position="415"/>
    </location>
</feature>
<proteinExistence type="predicted"/>
<dbReference type="RefSeq" id="WP_007148000.1">
    <property type="nucleotide sequence ID" value="NZ_AKCI01000001.1"/>
</dbReference>
<protein>
    <recommendedName>
        <fullName evidence="3">FHA domain-containing protein</fullName>
    </recommendedName>
</protein>
<organism evidence="4 5">
    <name type="scientific">Scardovia wiggsiae F0424</name>
    <dbReference type="NCBI Taxonomy" id="857290"/>
    <lineage>
        <taxon>Bacteria</taxon>
        <taxon>Bacillati</taxon>
        <taxon>Actinomycetota</taxon>
        <taxon>Actinomycetes</taxon>
        <taxon>Bifidobacteriales</taxon>
        <taxon>Bifidobacteriaceae</taxon>
        <taxon>Scardovia</taxon>
    </lineage>
</organism>
<dbReference type="STRING" id="857290.HMPREF9156_00936"/>
<dbReference type="AlphaFoldDB" id="J0D473"/>
<dbReference type="PROSITE" id="PS50006">
    <property type="entry name" value="FHA_DOMAIN"/>
    <property type="match status" value="1"/>
</dbReference>
<dbReference type="InterPro" id="IPR008984">
    <property type="entry name" value="SMAD_FHA_dom_sf"/>
</dbReference>
<feature type="compositionally biased region" description="Low complexity" evidence="2">
    <location>
        <begin position="211"/>
        <end position="220"/>
    </location>
</feature>
<name>J0D473_9BIFI</name>
<dbReference type="CDD" id="cd00060">
    <property type="entry name" value="FHA"/>
    <property type="match status" value="1"/>
</dbReference>
<keyword evidence="1" id="KW-0597">Phosphoprotein</keyword>
<sequence length="523" mass="56258">MKVRVVRDWRTKARTVRVTLTGRETLNYALAERLKHTDLPFLPPFKYQIKGDSAVLFYDITGCMKIRKFMEAKISVGQYQDIIQSVADITDICTEASAPTESVLWDKKYIYISQPVPHPVYIIVPAHGIAPGHPTANDLLMYLSDASKVHFPNDDGNIYVEIVRDYVRRNPIFSSVTLRDWMVKKGVIAQAGMSSGQFLSPDMGTAAQNRQPAAQAMQLQPPLPVPPAASVPADGFAQEPGWDPVGTVLGENGAVEYGSLGESVVKEVSRVPDTSRKDDNAYTPVVDSALLTMMPSAGGAGFAQAGSTSSSQLVARQGTAQASAGAAQGSPVQQYSQQPSLYGLQESQPMVQQQPGLYASGAAVQAQPLRQPVSPSGVPAQAARQAPLAYPQMPQQQVSPAQAQQPLQAAPPADQHGSTPVHIPVFTVIRQRDGYTARMKALRATIGRSETADIHMGGEATMSRIHAILEYLSADAFALIDNNSPNGTFVKGVRLPSGGRTVLRSGSTFSLSDVEFEVVITFD</sequence>
<comment type="caution">
    <text evidence="4">The sequence shown here is derived from an EMBL/GenBank/DDBJ whole genome shotgun (WGS) entry which is preliminary data.</text>
</comment>
<accession>J0D473</accession>
<evidence type="ECO:0000259" key="3">
    <source>
        <dbReference type="PROSITE" id="PS50006"/>
    </source>
</evidence>
<feature type="domain" description="FHA" evidence="3">
    <location>
        <begin position="444"/>
        <end position="495"/>
    </location>
</feature>
<dbReference type="eggNOG" id="COG1716">
    <property type="taxonomic scope" value="Bacteria"/>
</dbReference>